<evidence type="ECO:0000256" key="1">
    <source>
        <dbReference type="ARBA" id="ARBA00009861"/>
    </source>
</evidence>
<reference evidence="2" key="1">
    <citation type="submission" date="2020-06" db="EMBL/GenBank/DDBJ databases">
        <authorList>
            <person name="Li T."/>
            <person name="Hu X."/>
            <person name="Zhang T."/>
            <person name="Song X."/>
            <person name="Zhang H."/>
            <person name="Dai N."/>
            <person name="Sheng W."/>
            <person name="Hou X."/>
            <person name="Wei L."/>
        </authorList>
    </citation>
    <scope>NUCLEOTIDE SEQUENCE</scope>
    <source>
        <strain evidence="2">3651</strain>
        <tissue evidence="2">Leaf</tissue>
    </source>
</reference>
<gene>
    <name evidence="2" type="ORF">Salat_0588000</name>
</gene>
<dbReference type="GO" id="GO:0016747">
    <property type="term" value="F:acyltransferase activity, transferring groups other than amino-acyl groups"/>
    <property type="evidence" value="ECO:0007669"/>
    <property type="project" value="TreeGrafter"/>
</dbReference>
<name>A0AAE2CTU5_9LAMI</name>
<dbReference type="Pfam" id="PF02458">
    <property type="entry name" value="Transferase"/>
    <property type="match status" value="1"/>
</dbReference>
<sequence>MSPSNDLTGENLIYDIKLSTVVPASITAEGKTRQVTNMDLAMKLHYITTVHFFGGDAAEGLGIQDLKKPMFQWLQPYYPICGRIRRHDGGGRPFIKCNDSGVRIVEAKCAKTMAEWLATANGGDHHRLLVYTQPLVADDFGFTPLVFLQFTKFKCGGLCVGMSWAHILGDAFSATECINMWGKIMSNRTLPPHSLNTPPIIIGHLETTSSCRSLKVLDPLGDNWLTPNTFKMQMNTFHLTEKQLSDLLTLSGENDNIKSYKVTPFELISAIVWKSLAKIRGRSSMIVTVCKKGEFDQTSLENELPGNMHQVIGTVEAETPAGADPLELAALIAGKLVDETSMIEKRMEEESVNGNPADCILYGSNLSFVNLEDVNLCGLRLRGQGPVFANLSIGGVGDEGAIVVVPYSGQGNGSGGRSVNLILPEDQILQLKNELRLEWGIV</sequence>
<reference evidence="2" key="2">
    <citation type="journal article" date="2024" name="Plant">
        <title>Genomic evolution and insights into agronomic trait innovations of Sesamum species.</title>
        <authorList>
            <person name="Miao H."/>
            <person name="Wang L."/>
            <person name="Qu L."/>
            <person name="Liu H."/>
            <person name="Sun Y."/>
            <person name="Le M."/>
            <person name="Wang Q."/>
            <person name="Wei S."/>
            <person name="Zheng Y."/>
            <person name="Lin W."/>
            <person name="Duan Y."/>
            <person name="Cao H."/>
            <person name="Xiong S."/>
            <person name="Wang X."/>
            <person name="Wei L."/>
            <person name="Li C."/>
            <person name="Ma Q."/>
            <person name="Ju M."/>
            <person name="Zhao R."/>
            <person name="Li G."/>
            <person name="Mu C."/>
            <person name="Tian Q."/>
            <person name="Mei H."/>
            <person name="Zhang T."/>
            <person name="Gao T."/>
            <person name="Zhang H."/>
        </authorList>
    </citation>
    <scope>NUCLEOTIDE SEQUENCE</scope>
    <source>
        <strain evidence="2">3651</strain>
    </source>
</reference>
<dbReference type="Proteomes" id="UP001293254">
    <property type="component" value="Unassembled WGS sequence"/>
</dbReference>
<dbReference type="Gene3D" id="3.30.559.10">
    <property type="entry name" value="Chloramphenicol acetyltransferase-like domain"/>
    <property type="match status" value="2"/>
</dbReference>
<protein>
    <submittedName>
        <fullName evidence="2">Protein ECERIFERUM 2</fullName>
    </submittedName>
</protein>
<dbReference type="PANTHER" id="PTHR31642:SF115">
    <property type="entry name" value="PROTEIN ECERIFERUM 26-LIKE"/>
    <property type="match status" value="1"/>
</dbReference>
<dbReference type="InterPro" id="IPR023213">
    <property type="entry name" value="CAT-like_dom_sf"/>
</dbReference>
<accession>A0AAE2CTU5</accession>
<organism evidence="2 3">
    <name type="scientific">Sesamum alatum</name>
    <dbReference type="NCBI Taxonomy" id="300844"/>
    <lineage>
        <taxon>Eukaryota</taxon>
        <taxon>Viridiplantae</taxon>
        <taxon>Streptophyta</taxon>
        <taxon>Embryophyta</taxon>
        <taxon>Tracheophyta</taxon>
        <taxon>Spermatophyta</taxon>
        <taxon>Magnoliopsida</taxon>
        <taxon>eudicotyledons</taxon>
        <taxon>Gunneridae</taxon>
        <taxon>Pentapetalae</taxon>
        <taxon>asterids</taxon>
        <taxon>lamiids</taxon>
        <taxon>Lamiales</taxon>
        <taxon>Pedaliaceae</taxon>
        <taxon>Sesamum</taxon>
    </lineage>
</organism>
<proteinExistence type="inferred from homology"/>
<dbReference type="AlphaFoldDB" id="A0AAE2CTU5"/>
<comment type="similarity">
    <text evidence="1">Belongs to the plant acyltransferase family.</text>
</comment>
<dbReference type="InterPro" id="IPR050317">
    <property type="entry name" value="Plant_Fungal_Acyltransferase"/>
</dbReference>
<keyword evidence="3" id="KW-1185">Reference proteome</keyword>
<evidence type="ECO:0000313" key="2">
    <source>
        <dbReference type="EMBL" id="KAK4434253.1"/>
    </source>
</evidence>
<dbReference type="EMBL" id="JACGWO010000002">
    <property type="protein sequence ID" value="KAK4434253.1"/>
    <property type="molecule type" value="Genomic_DNA"/>
</dbReference>
<comment type="caution">
    <text evidence="2">The sequence shown here is derived from an EMBL/GenBank/DDBJ whole genome shotgun (WGS) entry which is preliminary data.</text>
</comment>
<evidence type="ECO:0000313" key="3">
    <source>
        <dbReference type="Proteomes" id="UP001293254"/>
    </source>
</evidence>
<dbReference type="PANTHER" id="PTHR31642">
    <property type="entry name" value="TRICHOTHECENE 3-O-ACETYLTRANSFERASE"/>
    <property type="match status" value="1"/>
</dbReference>